<dbReference type="EMBL" id="ABOX02000003">
    <property type="protein sequence ID" value="EEF62906.1"/>
    <property type="molecule type" value="Genomic_DNA"/>
</dbReference>
<keyword evidence="2" id="KW-1185">Reference proteome</keyword>
<protein>
    <submittedName>
        <fullName evidence="1">Uncharacterized protein</fullName>
    </submittedName>
</protein>
<dbReference type="Proteomes" id="UP000003688">
    <property type="component" value="Unassembled WGS sequence"/>
</dbReference>
<dbReference type="RefSeq" id="WP_007413219.1">
    <property type="nucleotide sequence ID" value="NZ_ABOX02000003.1"/>
</dbReference>
<organism evidence="1 2">
    <name type="scientific">Pedosphaera parvula (strain Ellin514)</name>
    <dbReference type="NCBI Taxonomy" id="320771"/>
    <lineage>
        <taxon>Bacteria</taxon>
        <taxon>Pseudomonadati</taxon>
        <taxon>Verrucomicrobiota</taxon>
        <taxon>Pedosphaerae</taxon>
        <taxon>Pedosphaerales</taxon>
        <taxon>Pedosphaeraceae</taxon>
        <taxon>Pedosphaera</taxon>
    </lineage>
</organism>
<name>B9XBM1_PEDPL</name>
<gene>
    <name evidence="1" type="ORF">Cflav_PD5541</name>
</gene>
<accession>B9XBM1</accession>
<dbReference type="STRING" id="320771.Cflav_PD5541"/>
<evidence type="ECO:0000313" key="2">
    <source>
        <dbReference type="Proteomes" id="UP000003688"/>
    </source>
</evidence>
<evidence type="ECO:0000313" key="1">
    <source>
        <dbReference type="EMBL" id="EEF62906.1"/>
    </source>
</evidence>
<proteinExistence type="predicted"/>
<comment type="caution">
    <text evidence="1">The sequence shown here is derived from an EMBL/GenBank/DDBJ whole genome shotgun (WGS) entry which is preliminary data.</text>
</comment>
<sequence length="208" mass="23293">MADQSDTPYLQIRFHLADGSIQEFLQDNETAARRIFENLRPAQLFKQARIMIAGTYSMTAFIPSHISKIDLVAADLACWEFPAKLSDVVELSEAKFRELSGLDTETLEKRGQTRIPGDSFVAFLDLEMRSAKHVYLMIEGAVDLPAERFSRLQLLLSNTHLHARLPEGGLCIVNLANLVRFTVYPGPAEAPMDAWCAHHKQTPDPALV</sequence>
<reference evidence="1 2" key="1">
    <citation type="journal article" date="2011" name="J. Bacteriol.">
        <title>Genome sequence of 'Pedosphaera parvula' Ellin514, an aerobic Verrucomicrobial isolate from pasture soil.</title>
        <authorList>
            <person name="Kant R."/>
            <person name="van Passel M.W."/>
            <person name="Sangwan P."/>
            <person name="Palva A."/>
            <person name="Lucas S."/>
            <person name="Copeland A."/>
            <person name="Lapidus A."/>
            <person name="Glavina Del Rio T."/>
            <person name="Dalin E."/>
            <person name="Tice H."/>
            <person name="Bruce D."/>
            <person name="Goodwin L."/>
            <person name="Pitluck S."/>
            <person name="Chertkov O."/>
            <person name="Larimer F.W."/>
            <person name="Land M.L."/>
            <person name="Hauser L."/>
            <person name="Brettin T.S."/>
            <person name="Detter J.C."/>
            <person name="Han S."/>
            <person name="de Vos W.M."/>
            <person name="Janssen P.H."/>
            <person name="Smidt H."/>
        </authorList>
    </citation>
    <scope>NUCLEOTIDE SEQUENCE [LARGE SCALE GENOMIC DNA]</scope>
    <source>
        <strain evidence="1 2">Ellin514</strain>
    </source>
</reference>
<dbReference type="AlphaFoldDB" id="B9XBM1"/>